<gene>
    <name evidence="1" type="ORF">SS37_00400</name>
</gene>
<proteinExistence type="predicted"/>
<comment type="caution">
    <text evidence="1">The sequence shown here is derived from an EMBL/GenBank/DDBJ whole genome shotgun (WGS) entry which is preliminary data.</text>
</comment>
<accession>A0A0F1BES1</accession>
<name>A0A0F1BES1_9ENTR</name>
<dbReference type="AlphaFoldDB" id="A0A0F1BES1"/>
<evidence type="ECO:0000313" key="1">
    <source>
        <dbReference type="EMBL" id="KJN32811.1"/>
    </source>
</evidence>
<dbReference type="Proteomes" id="UP000033352">
    <property type="component" value="Unassembled WGS sequence"/>
</dbReference>
<reference evidence="1 2" key="1">
    <citation type="submission" date="2015-03" db="EMBL/GenBank/DDBJ databases">
        <authorList>
            <person name="McCorrison J."/>
            <person name="Sanka R."/>
            <person name="Adams M."/>
            <person name="Brinkac L."/>
            <person name="Nierman W."/>
            <person name="Sutton G."/>
            <person name="Nelson K."/>
            <person name="Kiedrowski L."/>
            <person name="Guerrero D."/>
            <person name="Bonomo R."/>
        </authorList>
    </citation>
    <scope>NUCLEOTIDE SEQUENCE [LARGE SCALE GENOMIC DNA]</scope>
    <source>
        <strain evidence="1 2">35699</strain>
    </source>
</reference>
<organism evidence="1 2">
    <name type="scientific">Enterobacter sichuanensis</name>
    <dbReference type="NCBI Taxonomy" id="2071710"/>
    <lineage>
        <taxon>Bacteria</taxon>
        <taxon>Pseudomonadati</taxon>
        <taxon>Pseudomonadota</taxon>
        <taxon>Gammaproteobacteria</taxon>
        <taxon>Enterobacterales</taxon>
        <taxon>Enterobacteriaceae</taxon>
        <taxon>Enterobacter</taxon>
        <taxon>Enterobacter cloacae complex</taxon>
    </lineage>
</organism>
<dbReference type="PATRIC" id="fig|1619248.3.peg.85"/>
<dbReference type="EMBL" id="JZYX01000001">
    <property type="protein sequence ID" value="KJN32811.1"/>
    <property type="molecule type" value="Genomic_DNA"/>
</dbReference>
<evidence type="ECO:0000313" key="2">
    <source>
        <dbReference type="Proteomes" id="UP000033352"/>
    </source>
</evidence>
<sequence>MCFAPGEMTARKNAQPKQKWLRIQLLAGDNLNKVRNIFCRPERPESGVKKAWKMCIKMPRQDII</sequence>
<protein>
    <submittedName>
        <fullName evidence="1">Uncharacterized protein</fullName>
    </submittedName>
</protein>